<feature type="transmembrane region" description="Helical" evidence="1">
    <location>
        <begin position="65"/>
        <end position="87"/>
    </location>
</feature>
<protein>
    <submittedName>
        <fullName evidence="2">Uncharacterized protein</fullName>
    </submittedName>
</protein>
<name>A0A1M6K452_9FIRM</name>
<sequence>MISLLSGLALFILGMFLISQNTIVSTGYFFGGVFGGFNPPFGLLLLPVIIGVILLFTMKRKIWGWILIATGLVTILAGVLMSLRIVFRPTTLYITILMFACLAAGIGLIIRGLIQVYKK</sequence>
<keyword evidence="1" id="KW-0812">Transmembrane</keyword>
<feature type="transmembrane region" description="Helical" evidence="1">
    <location>
        <begin position="41"/>
        <end position="58"/>
    </location>
</feature>
<evidence type="ECO:0000256" key="1">
    <source>
        <dbReference type="SAM" id="Phobius"/>
    </source>
</evidence>
<proteinExistence type="predicted"/>
<dbReference type="RefSeq" id="WP_149679625.1">
    <property type="nucleotide sequence ID" value="NZ_DAONMB010000010.1"/>
</dbReference>
<reference evidence="2 3" key="1">
    <citation type="submission" date="2016-11" db="EMBL/GenBank/DDBJ databases">
        <authorList>
            <person name="Varghese N."/>
            <person name="Submissions S."/>
        </authorList>
    </citation>
    <scope>NUCLEOTIDE SEQUENCE [LARGE SCALE GENOMIC DNA]</scope>
    <source>
        <strain evidence="2 3">DSM 19027</strain>
    </source>
</reference>
<dbReference type="Proteomes" id="UP000324781">
    <property type="component" value="Unassembled WGS sequence"/>
</dbReference>
<accession>A0A1M6K452</accession>
<dbReference type="OrthoDB" id="1936561at2"/>
<dbReference type="AlphaFoldDB" id="A0A1M6K452"/>
<keyword evidence="3" id="KW-1185">Reference proteome</keyword>
<gene>
    <name evidence="2" type="ORF">SAMN05444373_10682</name>
</gene>
<evidence type="ECO:0000313" key="2">
    <source>
        <dbReference type="EMBL" id="SHJ53662.1"/>
    </source>
</evidence>
<keyword evidence="1" id="KW-1133">Transmembrane helix</keyword>
<keyword evidence="1" id="KW-0472">Membrane</keyword>
<evidence type="ECO:0000313" key="3">
    <source>
        <dbReference type="Proteomes" id="UP000324781"/>
    </source>
</evidence>
<feature type="transmembrane region" description="Helical" evidence="1">
    <location>
        <begin position="93"/>
        <end position="114"/>
    </location>
</feature>
<organism evidence="2 3">
    <name type="scientific">Thermoclostridium caenicola</name>
    <dbReference type="NCBI Taxonomy" id="659425"/>
    <lineage>
        <taxon>Bacteria</taxon>
        <taxon>Bacillati</taxon>
        <taxon>Bacillota</taxon>
        <taxon>Clostridia</taxon>
        <taxon>Eubacteriales</taxon>
        <taxon>Oscillospiraceae</taxon>
        <taxon>Thermoclostridium</taxon>
    </lineage>
</organism>
<dbReference type="EMBL" id="FQZP01000068">
    <property type="protein sequence ID" value="SHJ53662.1"/>
    <property type="molecule type" value="Genomic_DNA"/>
</dbReference>